<organism evidence="1 2">
    <name type="scientific">Clostridium perfringens</name>
    <dbReference type="NCBI Taxonomy" id="1502"/>
    <lineage>
        <taxon>Bacteria</taxon>
        <taxon>Bacillati</taxon>
        <taxon>Bacillota</taxon>
        <taxon>Clostridia</taxon>
        <taxon>Eubacteriales</taxon>
        <taxon>Clostridiaceae</taxon>
        <taxon>Clostridium</taxon>
    </lineage>
</organism>
<accession>A0A2X2YCB8</accession>
<name>A0A2X2YCB8_CLOPF</name>
<proteinExistence type="predicted"/>
<dbReference type="RefSeq" id="WP_242979437.1">
    <property type="nucleotide sequence ID" value="NZ_UAWG01000024.1"/>
</dbReference>
<evidence type="ECO:0000313" key="2">
    <source>
        <dbReference type="Proteomes" id="UP000249986"/>
    </source>
</evidence>
<sequence>MGRNAHIPTIKYNGMNLGITSIEFAEWVNPVNKNQKETPYTDEGLELYWKRQKRKKANG</sequence>
<gene>
    <name evidence="1" type="ORF">NCTC10719_03455</name>
</gene>
<dbReference type="Proteomes" id="UP000249986">
    <property type="component" value="Unassembled WGS sequence"/>
</dbReference>
<evidence type="ECO:0000313" key="1">
    <source>
        <dbReference type="EMBL" id="SQB61764.1"/>
    </source>
</evidence>
<protein>
    <submittedName>
        <fullName evidence="1">Uncharacterized protein</fullName>
    </submittedName>
</protein>
<dbReference type="EMBL" id="UAWG01000024">
    <property type="protein sequence ID" value="SQB61764.1"/>
    <property type="molecule type" value="Genomic_DNA"/>
</dbReference>
<reference evidence="1 2" key="1">
    <citation type="submission" date="2018-06" db="EMBL/GenBank/DDBJ databases">
        <authorList>
            <consortium name="Pathogen Informatics"/>
            <person name="Doyle S."/>
        </authorList>
    </citation>
    <scope>NUCLEOTIDE SEQUENCE [LARGE SCALE GENOMIC DNA]</scope>
    <source>
        <strain evidence="1 2">NCTC10719</strain>
    </source>
</reference>
<dbReference type="AlphaFoldDB" id="A0A2X2YCB8"/>